<dbReference type="Proteomes" id="UP001328107">
    <property type="component" value="Unassembled WGS sequence"/>
</dbReference>
<evidence type="ECO:0000313" key="2">
    <source>
        <dbReference type="Proteomes" id="UP001328107"/>
    </source>
</evidence>
<evidence type="ECO:0000313" key="1">
    <source>
        <dbReference type="EMBL" id="GMR50016.1"/>
    </source>
</evidence>
<dbReference type="AlphaFoldDB" id="A0AAN5CSJ2"/>
<comment type="caution">
    <text evidence="1">The sequence shown here is derived from an EMBL/GenBank/DDBJ whole genome shotgun (WGS) entry which is preliminary data.</text>
</comment>
<organism evidence="1 2">
    <name type="scientific">Pristionchus mayeri</name>
    <dbReference type="NCBI Taxonomy" id="1317129"/>
    <lineage>
        <taxon>Eukaryota</taxon>
        <taxon>Metazoa</taxon>
        <taxon>Ecdysozoa</taxon>
        <taxon>Nematoda</taxon>
        <taxon>Chromadorea</taxon>
        <taxon>Rhabditida</taxon>
        <taxon>Rhabditina</taxon>
        <taxon>Diplogasteromorpha</taxon>
        <taxon>Diplogasteroidea</taxon>
        <taxon>Neodiplogasteridae</taxon>
        <taxon>Pristionchus</taxon>
    </lineage>
</organism>
<keyword evidence="2" id="KW-1185">Reference proteome</keyword>
<dbReference type="EMBL" id="BTRK01000004">
    <property type="protein sequence ID" value="GMR50016.1"/>
    <property type="molecule type" value="Genomic_DNA"/>
</dbReference>
<name>A0AAN5CSJ2_9BILA</name>
<sequence>MGINMIVSKRVSTNFELRLISQIPNQWLSRVDRLFKHSIFEYMFYAMTFNLLDEEHMMFHVCQSVGQRIAKLTIDTRNDDGMSLLTISKLIGNTIVTNFEISYKALADEGIKNIIDAVKKHQVEQLTLNVDIICTRTKVLHSELKQFVHSLNINETNRTLE</sequence>
<protein>
    <submittedName>
        <fullName evidence="1">Uncharacterized protein</fullName>
    </submittedName>
</protein>
<gene>
    <name evidence="1" type="ORF">PMAYCL1PPCAC_20211</name>
</gene>
<accession>A0AAN5CSJ2</accession>
<proteinExistence type="predicted"/>
<reference evidence="2" key="1">
    <citation type="submission" date="2022-10" db="EMBL/GenBank/DDBJ databases">
        <title>Genome assembly of Pristionchus species.</title>
        <authorList>
            <person name="Yoshida K."/>
            <person name="Sommer R.J."/>
        </authorList>
    </citation>
    <scope>NUCLEOTIDE SEQUENCE [LARGE SCALE GENOMIC DNA]</scope>
    <source>
        <strain evidence="2">RS5460</strain>
    </source>
</reference>